<comment type="similarity">
    <text evidence="1">Belongs to the UPF0065 (bug) family.</text>
</comment>
<proteinExistence type="inferred from homology"/>
<protein>
    <submittedName>
        <fullName evidence="4">Tripartite tricarboxylate transporter family receptor</fullName>
    </submittedName>
</protein>
<feature type="compositionally biased region" description="Low complexity" evidence="2">
    <location>
        <begin position="32"/>
        <end position="44"/>
    </location>
</feature>
<feature type="signal peptide" evidence="3">
    <location>
        <begin position="1"/>
        <end position="21"/>
    </location>
</feature>
<dbReference type="AlphaFoldDB" id="A0A6N3AJ05"/>
<keyword evidence="4" id="KW-0675">Receptor</keyword>
<organism evidence="4">
    <name type="scientific">Clostridium symbiosum</name>
    <name type="common">Bacteroides symbiosus</name>
    <dbReference type="NCBI Taxonomy" id="1512"/>
    <lineage>
        <taxon>Bacteria</taxon>
        <taxon>Bacillati</taxon>
        <taxon>Bacillota</taxon>
        <taxon>Clostridia</taxon>
        <taxon>Lachnospirales</taxon>
        <taxon>Lachnospiraceae</taxon>
        <taxon>Otoolea</taxon>
    </lineage>
</organism>
<dbReference type="InterPro" id="IPR005064">
    <property type="entry name" value="BUG"/>
</dbReference>
<evidence type="ECO:0000256" key="3">
    <source>
        <dbReference type="SAM" id="SignalP"/>
    </source>
</evidence>
<reference evidence="4" key="1">
    <citation type="submission" date="2019-11" db="EMBL/GenBank/DDBJ databases">
        <authorList>
            <person name="Feng L."/>
        </authorList>
    </citation>
    <scope>NUCLEOTIDE SEQUENCE</scope>
    <source>
        <strain evidence="4">CsymbiosumLFYP84</strain>
    </source>
</reference>
<keyword evidence="3" id="KW-0732">Signal</keyword>
<dbReference type="Gene3D" id="3.40.190.150">
    <property type="entry name" value="Bordetella uptake gene, domain 1"/>
    <property type="match status" value="1"/>
</dbReference>
<feature type="chain" id="PRO_5039367497" evidence="3">
    <location>
        <begin position="22"/>
        <end position="352"/>
    </location>
</feature>
<dbReference type="Gene3D" id="3.40.190.10">
    <property type="entry name" value="Periplasmic binding protein-like II"/>
    <property type="match status" value="1"/>
</dbReference>
<feature type="region of interest" description="Disordered" evidence="2">
    <location>
        <begin position="26"/>
        <end position="60"/>
    </location>
</feature>
<dbReference type="EMBL" id="CACRUA010000009">
    <property type="protein sequence ID" value="VYT92284.1"/>
    <property type="molecule type" value="Genomic_DNA"/>
</dbReference>
<evidence type="ECO:0000313" key="4">
    <source>
        <dbReference type="EMBL" id="VYT92284.1"/>
    </source>
</evidence>
<dbReference type="InterPro" id="IPR042100">
    <property type="entry name" value="Bug_dom1"/>
</dbReference>
<dbReference type="PROSITE" id="PS51257">
    <property type="entry name" value="PROKAR_LIPOPROTEIN"/>
    <property type="match status" value="1"/>
</dbReference>
<dbReference type="PANTHER" id="PTHR42928">
    <property type="entry name" value="TRICARBOXYLATE-BINDING PROTEIN"/>
    <property type="match status" value="1"/>
</dbReference>
<name>A0A6N3AJ05_CLOSY</name>
<evidence type="ECO:0000256" key="1">
    <source>
        <dbReference type="ARBA" id="ARBA00006987"/>
    </source>
</evidence>
<dbReference type="SUPFAM" id="SSF53850">
    <property type="entry name" value="Periplasmic binding protein-like II"/>
    <property type="match status" value="1"/>
</dbReference>
<dbReference type="Pfam" id="PF03401">
    <property type="entry name" value="TctC"/>
    <property type="match status" value="1"/>
</dbReference>
<gene>
    <name evidence="4" type="ORF">CSLFYP84_00918</name>
</gene>
<dbReference type="RefSeq" id="WP_021642032.1">
    <property type="nucleotide sequence ID" value="NZ_CACRUA010000009.1"/>
</dbReference>
<evidence type="ECO:0000256" key="2">
    <source>
        <dbReference type="SAM" id="MobiDB-lite"/>
    </source>
</evidence>
<dbReference type="PIRSF" id="PIRSF017082">
    <property type="entry name" value="YflP"/>
    <property type="match status" value="1"/>
</dbReference>
<dbReference type="PANTHER" id="PTHR42928:SF5">
    <property type="entry name" value="BLR1237 PROTEIN"/>
    <property type="match status" value="1"/>
</dbReference>
<dbReference type="CDD" id="cd07012">
    <property type="entry name" value="PBP2_Bug_TTT"/>
    <property type="match status" value="1"/>
</dbReference>
<accession>A0A6N3AJ05</accession>
<sequence length="352" mass="38172">MKAKKGLAIAMAALLSLTALAGCSGGAKEAPADQQKAADTAAGDTKAEQPDNAAADADTPWPEKAVTVTLPYNAGGDTDTYCRLMCQKLEKKFGQPFVVVNMTGGSGIVAAKTIMAEKPDGYNILFNHTGASLVQEATKTADFSYTDDFTNVATVAQDNTYTLVCKTSSGWNNLEEMIAYAKEHPGEVRYSQVYGSVTHYVCAMIEQSMGIELNKLDVGTGTAERLAAFMGDQVDLLAVNYMNIKDYVENGDFIVLGVCSEERCPGMEEFPTLKEQGYDIVSSKNYEIKLPKGADPAIVNKLSEAIKEVTEDPDFKETLEKYYAVPYYRDAAQMNEEDKAEVAKLTEFFAGQ</sequence>